<proteinExistence type="predicted"/>
<gene>
    <name evidence="1" type="ORF">METZ01_LOCUS306347</name>
</gene>
<name>A0A382MWS9_9ZZZZ</name>
<accession>A0A382MWS9</accession>
<protein>
    <submittedName>
        <fullName evidence="1">Uncharacterized protein</fullName>
    </submittedName>
</protein>
<evidence type="ECO:0000313" key="1">
    <source>
        <dbReference type="EMBL" id="SVC53493.1"/>
    </source>
</evidence>
<feature type="non-terminal residue" evidence="1">
    <location>
        <position position="48"/>
    </location>
</feature>
<sequence>MLRRIMILLMVCQPIFGKGGWILTYGRDEVDGSNSILQRSDGGYILMG</sequence>
<organism evidence="1">
    <name type="scientific">marine metagenome</name>
    <dbReference type="NCBI Taxonomy" id="408172"/>
    <lineage>
        <taxon>unclassified sequences</taxon>
        <taxon>metagenomes</taxon>
        <taxon>ecological metagenomes</taxon>
    </lineage>
</organism>
<dbReference type="EMBL" id="UINC01096532">
    <property type="protein sequence ID" value="SVC53493.1"/>
    <property type="molecule type" value="Genomic_DNA"/>
</dbReference>
<reference evidence="1" key="1">
    <citation type="submission" date="2018-05" db="EMBL/GenBank/DDBJ databases">
        <authorList>
            <person name="Lanie J.A."/>
            <person name="Ng W.-L."/>
            <person name="Kazmierczak K.M."/>
            <person name="Andrzejewski T.M."/>
            <person name="Davidsen T.M."/>
            <person name="Wayne K.J."/>
            <person name="Tettelin H."/>
            <person name="Glass J.I."/>
            <person name="Rusch D."/>
            <person name="Podicherti R."/>
            <person name="Tsui H.-C.T."/>
            <person name="Winkler M.E."/>
        </authorList>
    </citation>
    <scope>NUCLEOTIDE SEQUENCE</scope>
</reference>
<dbReference type="AlphaFoldDB" id="A0A382MWS9"/>